<organism evidence="1 2">
    <name type="scientific">Diphasiastrum complanatum</name>
    <name type="common">Issler's clubmoss</name>
    <name type="synonym">Lycopodium complanatum</name>
    <dbReference type="NCBI Taxonomy" id="34168"/>
    <lineage>
        <taxon>Eukaryota</taxon>
        <taxon>Viridiplantae</taxon>
        <taxon>Streptophyta</taxon>
        <taxon>Embryophyta</taxon>
        <taxon>Tracheophyta</taxon>
        <taxon>Lycopodiopsida</taxon>
        <taxon>Lycopodiales</taxon>
        <taxon>Lycopodiaceae</taxon>
        <taxon>Lycopodioideae</taxon>
        <taxon>Diphasiastrum</taxon>
    </lineage>
</organism>
<proteinExistence type="predicted"/>
<dbReference type="EMBL" id="CM055092">
    <property type="protein sequence ID" value="KAJ7568526.1"/>
    <property type="molecule type" value="Genomic_DNA"/>
</dbReference>
<evidence type="ECO:0000313" key="1">
    <source>
        <dbReference type="EMBL" id="KAJ7568526.1"/>
    </source>
</evidence>
<keyword evidence="2" id="KW-1185">Reference proteome</keyword>
<evidence type="ECO:0000313" key="2">
    <source>
        <dbReference type="Proteomes" id="UP001162992"/>
    </source>
</evidence>
<gene>
    <name evidence="1" type="ORF">O6H91_01G036300</name>
</gene>
<reference evidence="2" key="1">
    <citation type="journal article" date="2024" name="Proc. Natl. Acad. Sci. U.S.A.">
        <title>Extraordinary preservation of gene collinearity over three hundred million years revealed in homosporous lycophytes.</title>
        <authorList>
            <person name="Li C."/>
            <person name="Wickell D."/>
            <person name="Kuo L.Y."/>
            <person name="Chen X."/>
            <person name="Nie B."/>
            <person name="Liao X."/>
            <person name="Peng D."/>
            <person name="Ji J."/>
            <person name="Jenkins J."/>
            <person name="Williams M."/>
            <person name="Shu S."/>
            <person name="Plott C."/>
            <person name="Barry K."/>
            <person name="Rajasekar S."/>
            <person name="Grimwood J."/>
            <person name="Han X."/>
            <person name="Sun S."/>
            <person name="Hou Z."/>
            <person name="He W."/>
            <person name="Dai G."/>
            <person name="Sun C."/>
            <person name="Schmutz J."/>
            <person name="Leebens-Mack J.H."/>
            <person name="Li F.W."/>
            <person name="Wang L."/>
        </authorList>
    </citation>
    <scope>NUCLEOTIDE SEQUENCE [LARGE SCALE GENOMIC DNA]</scope>
    <source>
        <strain evidence="2">cv. PW_Plant_1</strain>
    </source>
</reference>
<name>A0ACC2EPV2_DIPCM</name>
<sequence length="696" mass="75298">MPLKSKNAEKTPEKHHGKEWKASSRHASMGGTVSANAYNPFSGTFHAVAPDPGVPSHSGRFKTIDDGDDNSSSVGASAEYDSVSNNGSCSGESEDQTQAIPKEKQSGSPGLGPGSEKRDKIRWKNEKKHQRQKERRAKDLKDRSTGYLMSRKLEILAEQLVSMGFPSDRATMALILNEGHVESSVAWLLEGGDEQVKEGWKIDGDLKIDISEELARIAELEIRYKYQRIEVERAIVACQGDVDKAAEWLRDHHPIGPESDANSGKGNVTQEGSAIMQQLEHPSVDTVCIQLQLEDLQCKSNGVQVVSRHKSGEREVSANQSRFQVHASGPPLRNEARAGTGSLVRNTARAGPERLKLSPKSTGRVISSKTPAPVSQATTRSILSSVSLTANFRSSYQVKNLGESKQSEPKTSNLTSQHSFLSQQSSQASASGAHYTGGSVSRPSAMEPPSLPLLDKYNGVRSPALSTAADPEEPSGIVLKGVTSTKSSVPDSSRSSPDPEPFRPIHSTLSEATEGLNQNKNMLFSSEASFPPTSLEFSSMYSPKPVQLSPDILAGWGFAAPGGYVDWSMAAMTTCDYRTIDWSMPPSPSNSSETGLWGINKGLPTMLNLREGSRHGQDFSKDLSLHLQNSTLYSSLSRDLGDSYDIWGSSKFRGNLKPLGSQEIDSGHSSLEEWTSPFAGKDLFTLSHQAVSSPSL</sequence>
<comment type="caution">
    <text evidence="1">The sequence shown here is derived from an EMBL/GenBank/DDBJ whole genome shotgun (WGS) entry which is preliminary data.</text>
</comment>
<accession>A0ACC2EPV2</accession>
<dbReference type="Proteomes" id="UP001162992">
    <property type="component" value="Chromosome 1"/>
</dbReference>
<protein>
    <submittedName>
        <fullName evidence="1">Uncharacterized protein</fullName>
    </submittedName>
</protein>